<dbReference type="GeneID" id="34233431"/>
<dbReference type="PROSITE" id="PS50949">
    <property type="entry name" value="HTH_GNTR"/>
    <property type="match status" value="1"/>
</dbReference>
<dbReference type="InterPro" id="IPR011711">
    <property type="entry name" value="GntR_C"/>
</dbReference>
<keyword evidence="6" id="KW-1185">Reference proteome</keyword>
<evidence type="ECO:0000256" key="2">
    <source>
        <dbReference type="ARBA" id="ARBA00023125"/>
    </source>
</evidence>
<dbReference type="PANTHER" id="PTHR43537:SF5">
    <property type="entry name" value="UXU OPERON TRANSCRIPTIONAL REGULATOR"/>
    <property type="match status" value="1"/>
</dbReference>
<dbReference type="PRINTS" id="PR00035">
    <property type="entry name" value="HTHGNTR"/>
</dbReference>
<dbReference type="GO" id="GO:0003677">
    <property type="term" value="F:DNA binding"/>
    <property type="evidence" value="ECO:0007669"/>
    <property type="project" value="UniProtKB-KW"/>
</dbReference>
<evidence type="ECO:0000313" key="5">
    <source>
        <dbReference type="EMBL" id="SEA01998.1"/>
    </source>
</evidence>
<reference evidence="6" key="1">
    <citation type="submission" date="2016-10" db="EMBL/GenBank/DDBJ databases">
        <authorList>
            <person name="Varghese N."/>
            <person name="Submissions S."/>
        </authorList>
    </citation>
    <scope>NUCLEOTIDE SEQUENCE [LARGE SCALE GENOMIC DNA]</scope>
    <source>
        <strain evidence="6">DSM 25157</strain>
    </source>
</reference>
<keyword evidence="1" id="KW-0805">Transcription regulation</keyword>
<dbReference type="GO" id="GO:0003700">
    <property type="term" value="F:DNA-binding transcription factor activity"/>
    <property type="evidence" value="ECO:0007669"/>
    <property type="project" value="InterPro"/>
</dbReference>
<dbReference type="Proteomes" id="UP000199002">
    <property type="component" value="Unassembled WGS sequence"/>
</dbReference>
<organism evidence="5 6">
    <name type="scientific">Acidovorax soli</name>
    <dbReference type="NCBI Taxonomy" id="592050"/>
    <lineage>
        <taxon>Bacteria</taxon>
        <taxon>Pseudomonadati</taxon>
        <taxon>Pseudomonadota</taxon>
        <taxon>Betaproteobacteria</taxon>
        <taxon>Burkholderiales</taxon>
        <taxon>Comamonadaceae</taxon>
        <taxon>Acidovorax</taxon>
    </lineage>
</organism>
<evidence type="ECO:0000256" key="3">
    <source>
        <dbReference type="ARBA" id="ARBA00023163"/>
    </source>
</evidence>
<dbReference type="SMART" id="SM00895">
    <property type="entry name" value="FCD"/>
    <property type="match status" value="1"/>
</dbReference>
<keyword evidence="3" id="KW-0804">Transcription</keyword>
<dbReference type="STRING" id="592050.SAMN05421875_10497"/>
<sequence>MATRVPAYRQAQLEIKRFIEVNRLGMGDPLPPEAVLARELGISRPSLREGMKALESLGIVESRHGEGVFVAPFSFDTIIENLPYSIVADGKSLYDLLQVRAAIELGVVTQVVDRISPQDKARLRELAERMMAAAKEGRDFEQEDGEFHATMYRCLDNPFLSRLIDLFWRVFHRLNQSDTAPDHWALESTAQDHLRIAEVIDRGDKAALLEEHQKHFRAIFSRLQQAASQGTAAQGRQAQALVQQVAAGGLDLAGRLERLNK</sequence>
<keyword evidence="2 5" id="KW-0238">DNA-binding</keyword>
<dbReference type="SUPFAM" id="SSF48008">
    <property type="entry name" value="GntR ligand-binding domain-like"/>
    <property type="match status" value="1"/>
</dbReference>
<dbReference type="Pfam" id="PF07729">
    <property type="entry name" value="FCD"/>
    <property type="match status" value="1"/>
</dbReference>
<protein>
    <submittedName>
        <fullName evidence="5">DNA-binding transcriptional regulator, FadR family</fullName>
    </submittedName>
</protein>
<dbReference type="InterPro" id="IPR000524">
    <property type="entry name" value="Tscrpt_reg_HTH_GntR"/>
</dbReference>
<dbReference type="SUPFAM" id="SSF46785">
    <property type="entry name" value="Winged helix' DNA-binding domain"/>
    <property type="match status" value="1"/>
</dbReference>
<evidence type="ECO:0000256" key="1">
    <source>
        <dbReference type="ARBA" id="ARBA00023015"/>
    </source>
</evidence>
<dbReference type="AlphaFoldDB" id="A0A1H3XTY6"/>
<dbReference type="Pfam" id="PF00392">
    <property type="entry name" value="GntR"/>
    <property type="match status" value="1"/>
</dbReference>
<dbReference type="Gene3D" id="1.20.120.530">
    <property type="entry name" value="GntR ligand-binding domain-like"/>
    <property type="match status" value="1"/>
</dbReference>
<feature type="domain" description="HTH gntR-type" evidence="4">
    <location>
        <begin position="5"/>
        <end position="73"/>
    </location>
</feature>
<gene>
    <name evidence="5" type="ORF">SAMN05421875_10497</name>
</gene>
<dbReference type="InterPro" id="IPR036388">
    <property type="entry name" value="WH-like_DNA-bd_sf"/>
</dbReference>
<evidence type="ECO:0000313" key="6">
    <source>
        <dbReference type="Proteomes" id="UP000199002"/>
    </source>
</evidence>
<dbReference type="PANTHER" id="PTHR43537">
    <property type="entry name" value="TRANSCRIPTIONAL REGULATOR, GNTR FAMILY"/>
    <property type="match status" value="1"/>
</dbReference>
<dbReference type="CDD" id="cd07377">
    <property type="entry name" value="WHTH_GntR"/>
    <property type="match status" value="1"/>
</dbReference>
<proteinExistence type="predicted"/>
<dbReference type="SMART" id="SM00345">
    <property type="entry name" value="HTH_GNTR"/>
    <property type="match status" value="1"/>
</dbReference>
<dbReference type="EMBL" id="FNQJ01000004">
    <property type="protein sequence ID" value="SEA01998.1"/>
    <property type="molecule type" value="Genomic_DNA"/>
</dbReference>
<dbReference type="InterPro" id="IPR008920">
    <property type="entry name" value="TF_FadR/GntR_C"/>
</dbReference>
<dbReference type="Gene3D" id="1.10.10.10">
    <property type="entry name" value="Winged helix-like DNA-binding domain superfamily/Winged helix DNA-binding domain"/>
    <property type="match status" value="1"/>
</dbReference>
<name>A0A1H3XTY6_9BURK</name>
<accession>A0A1H3XTY6</accession>
<dbReference type="InterPro" id="IPR036390">
    <property type="entry name" value="WH_DNA-bd_sf"/>
</dbReference>
<evidence type="ECO:0000259" key="4">
    <source>
        <dbReference type="PROSITE" id="PS50949"/>
    </source>
</evidence>
<dbReference type="RefSeq" id="WP_159433767.1">
    <property type="nucleotide sequence ID" value="NZ_CAXIQL010000016.1"/>
</dbReference>